<evidence type="ECO:0000313" key="8">
    <source>
        <dbReference type="EMBL" id="AWM77988.1"/>
    </source>
</evidence>
<evidence type="ECO:0000256" key="6">
    <source>
        <dbReference type="SAM" id="SignalP"/>
    </source>
</evidence>
<dbReference type="AlphaFoldDB" id="A0A2Z3I2J7"/>
<dbReference type="InterPro" id="IPR002933">
    <property type="entry name" value="Peptidase_M20"/>
</dbReference>
<evidence type="ECO:0000256" key="3">
    <source>
        <dbReference type="ARBA" id="ARBA00022723"/>
    </source>
</evidence>
<dbReference type="InterPro" id="IPR047177">
    <property type="entry name" value="Pept_M20A"/>
</dbReference>
<evidence type="ECO:0000256" key="1">
    <source>
        <dbReference type="ARBA" id="ARBA00006247"/>
    </source>
</evidence>
<dbReference type="PROSITE" id="PS00759">
    <property type="entry name" value="ARGE_DAPE_CPG2_2"/>
    <property type="match status" value="1"/>
</dbReference>
<dbReference type="EMBL" id="CP029479">
    <property type="protein sequence ID" value="AWM77988.1"/>
    <property type="molecule type" value="Genomic_DNA"/>
</dbReference>
<keyword evidence="5" id="KW-0862">Zinc</keyword>
<reference evidence="9" key="1">
    <citation type="submission" date="2018-05" db="EMBL/GenBank/DDBJ databases">
        <title>Genome sequencing of Phenylobacterium sp. HYN0004.</title>
        <authorList>
            <person name="Yi H."/>
            <person name="Baek C."/>
        </authorList>
    </citation>
    <scope>NUCLEOTIDE SEQUENCE [LARGE SCALE GENOMIC DNA]</scope>
    <source>
        <strain evidence="9">HYN0004</strain>
    </source>
</reference>
<dbReference type="Gene3D" id="3.30.70.360">
    <property type="match status" value="1"/>
</dbReference>
<keyword evidence="2" id="KW-0645">Protease</keyword>
<proteinExistence type="inferred from homology"/>
<dbReference type="RefSeq" id="WP_110450555.1">
    <property type="nucleotide sequence ID" value="NZ_CP029479.1"/>
</dbReference>
<dbReference type="SUPFAM" id="SSF53187">
    <property type="entry name" value="Zn-dependent exopeptidases"/>
    <property type="match status" value="1"/>
</dbReference>
<feature type="domain" description="Peptidase M20 dimerisation" evidence="7">
    <location>
        <begin position="223"/>
        <end position="368"/>
    </location>
</feature>
<evidence type="ECO:0000256" key="5">
    <source>
        <dbReference type="ARBA" id="ARBA00022833"/>
    </source>
</evidence>
<dbReference type="Pfam" id="PF07687">
    <property type="entry name" value="M20_dimer"/>
    <property type="match status" value="1"/>
</dbReference>
<dbReference type="GO" id="GO:0046872">
    <property type="term" value="F:metal ion binding"/>
    <property type="evidence" value="ECO:0007669"/>
    <property type="project" value="UniProtKB-KW"/>
</dbReference>
<dbReference type="Pfam" id="PF01546">
    <property type="entry name" value="Peptidase_M20"/>
    <property type="match status" value="1"/>
</dbReference>
<keyword evidence="3" id="KW-0479">Metal-binding</keyword>
<dbReference type="PANTHER" id="PTHR45962:SF1">
    <property type="entry name" value="N-FATTY-ACYL-AMINO ACID SYNTHASE_HYDROLASE PM20D1"/>
    <property type="match status" value="1"/>
</dbReference>
<dbReference type="GO" id="GO:0008233">
    <property type="term" value="F:peptidase activity"/>
    <property type="evidence" value="ECO:0007669"/>
    <property type="project" value="UniProtKB-KW"/>
</dbReference>
<dbReference type="Proteomes" id="UP000247763">
    <property type="component" value="Chromosome"/>
</dbReference>
<dbReference type="PROSITE" id="PS00758">
    <property type="entry name" value="ARGE_DAPE_CPG2_1"/>
    <property type="match status" value="1"/>
</dbReference>
<dbReference type="InterPro" id="IPR011650">
    <property type="entry name" value="Peptidase_M20_dimer"/>
</dbReference>
<gene>
    <name evidence="8" type="ORF">HYN04_09590</name>
</gene>
<name>A0A2Z3I2J7_9CAUL</name>
<comment type="similarity">
    <text evidence="1">Belongs to the peptidase M20A family.</text>
</comment>
<dbReference type="InterPro" id="IPR001261">
    <property type="entry name" value="ArgE/DapE_CS"/>
</dbReference>
<keyword evidence="6" id="KW-0732">Signal</keyword>
<evidence type="ECO:0000313" key="9">
    <source>
        <dbReference type="Proteomes" id="UP000247763"/>
    </source>
</evidence>
<dbReference type="Gene3D" id="1.10.150.900">
    <property type="match status" value="1"/>
</dbReference>
<keyword evidence="9" id="KW-1185">Reference proteome</keyword>
<dbReference type="PANTHER" id="PTHR45962">
    <property type="entry name" value="N-FATTY-ACYL-AMINO ACID SYNTHASE/HYDROLASE PM20D1"/>
    <property type="match status" value="1"/>
</dbReference>
<organism evidence="8 9">
    <name type="scientific">Phenylobacterium parvum</name>
    <dbReference type="NCBI Taxonomy" id="2201350"/>
    <lineage>
        <taxon>Bacteria</taxon>
        <taxon>Pseudomonadati</taxon>
        <taxon>Pseudomonadota</taxon>
        <taxon>Alphaproteobacteria</taxon>
        <taxon>Caulobacterales</taxon>
        <taxon>Caulobacteraceae</taxon>
        <taxon>Phenylobacterium</taxon>
    </lineage>
</organism>
<dbReference type="Gene3D" id="3.40.630.10">
    <property type="entry name" value="Zn peptidases"/>
    <property type="match status" value="1"/>
</dbReference>
<dbReference type="SUPFAM" id="SSF55031">
    <property type="entry name" value="Bacterial exopeptidase dimerisation domain"/>
    <property type="match status" value="1"/>
</dbReference>
<protein>
    <submittedName>
        <fullName evidence="8">Peptidase M20</fullName>
    </submittedName>
</protein>
<evidence type="ECO:0000259" key="7">
    <source>
        <dbReference type="Pfam" id="PF07687"/>
    </source>
</evidence>
<dbReference type="OrthoDB" id="9809784at2"/>
<feature type="chain" id="PRO_5016321224" evidence="6">
    <location>
        <begin position="21"/>
        <end position="472"/>
    </location>
</feature>
<keyword evidence="4" id="KW-0378">Hydrolase</keyword>
<sequence length="472" mass="50279">MFRSLLIAGVALMAAAPALAAPPAPAGLRPDQVAFRELYRELIETNTTLSSGSCTLAAEKLAVRLKAAGYTDREMEIVVPPEQPKQGALVATLAGTNPKLKPILLLAHIDVVEANRADWERDPFTLVEENGYFYARGASDDKAMAAAFADNMIRYKREGLKPKRSLRLALTCGEETPDHFNGVEWMIANRPQLLDAEFALNEGAGGQIDANGKKVFLGIQAGEKVYQDFTLRITNPGGHSSRPVKDNAIVRLSQGLARIGAHDFPIALNEATRNHYARMAEIEGGETGAAMKALAANPSDVAAAAYLARSPGRNSMMRTTCVPTQVKAGHAPNALPQRAEANVNCRILPGEKVEDVRQTLASVINDPGISVETVGKPSPVSPPPPLNARIMGPATKVAAAMWPGVPIVPAMATGATDGRFLLAAGTPTYGLSGMFSPPGDSGAHGLNERIGVQALYEGRDYLYEVVKLYARN</sequence>
<dbReference type="NCBIfam" id="NF006596">
    <property type="entry name" value="PRK09133.1"/>
    <property type="match status" value="1"/>
</dbReference>
<dbReference type="InterPro" id="IPR036264">
    <property type="entry name" value="Bact_exopeptidase_dim_dom"/>
</dbReference>
<accession>A0A2Z3I2J7</accession>
<evidence type="ECO:0000256" key="2">
    <source>
        <dbReference type="ARBA" id="ARBA00022670"/>
    </source>
</evidence>
<dbReference type="KEGG" id="phb:HYN04_09590"/>
<dbReference type="GO" id="GO:0006508">
    <property type="term" value="P:proteolysis"/>
    <property type="evidence" value="ECO:0007669"/>
    <property type="project" value="UniProtKB-KW"/>
</dbReference>
<evidence type="ECO:0000256" key="4">
    <source>
        <dbReference type="ARBA" id="ARBA00022801"/>
    </source>
</evidence>
<feature type="signal peptide" evidence="6">
    <location>
        <begin position="1"/>
        <end position="20"/>
    </location>
</feature>